<protein>
    <submittedName>
        <fullName evidence="2">Flp family type IVb pilin</fullName>
    </submittedName>
</protein>
<dbReference type="EMBL" id="RCZP01000003">
    <property type="protein sequence ID" value="TPG59867.1"/>
    <property type="molecule type" value="Genomic_DNA"/>
</dbReference>
<keyword evidence="3" id="KW-1185">Reference proteome</keyword>
<gene>
    <name evidence="2" type="ORF">EAH89_05855</name>
</gene>
<accession>A0A502GC76</accession>
<proteinExistence type="predicted"/>
<comment type="caution">
    <text evidence="2">The sequence shown here is derived from an EMBL/GenBank/DDBJ whole genome shotgun (WGS) entry which is preliminary data.</text>
</comment>
<dbReference type="AlphaFoldDB" id="A0A502GC76"/>
<evidence type="ECO:0000313" key="2">
    <source>
        <dbReference type="EMBL" id="TPG59867.1"/>
    </source>
</evidence>
<dbReference type="Pfam" id="PF04964">
    <property type="entry name" value="Flp_Fap"/>
    <property type="match status" value="1"/>
</dbReference>
<keyword evidence="1" id="KW-1133">Transmembrane helix</keyword>
<name>A0A502GC76_9PROT</name>
<dbReference type="InterPro" id="IPR007047">
    <property type="entry name" value="Flp_Fap"/>
</dbReference>
<dbReference type="Proteomes" id="UP000317078">
    <property type="component" value="Unassembled WGS sequence"/>
</dbReference>
<keyword evidence="1" id="KW-0472">Membrane</keyword>
<keyword evidence="1" id="KW-0812">Transmembrane</keyword>
<evidence type="ECO:0000313" key="3">
    <source>
        <dbReference type="Proteomes" id="UP000317078"/>
    </source>
</evidence>
<feature type="transmembrane region" description="Helical" evidence="1">
    <location>
        <begin position="12"/>
        <end position="36"/>
    </location>
</feature>
<organism evidence="2 3">
    <name type="scientific">Muricoccus nepalensis</name>
    <dbReference type="NCBI Taxonomy" id="1854500"/>
    <lineage>
        <taxon>Bacteria</taxon>
        <taxon>Pseudomonadati</taxon>
        <taxon>Pseudomonadota</taxon>
        <taxon>Alphaproteobacteria</taxon>
        <taxon>Acetobacterales</taxon>
        <taxon>Roseomonadaceae</taxon>
        <taxon>Muricoccus</taxon>
    </lineage>
</organism>
<evidence type="ECO:0000256" key="1">
    <source>
        <dbReference type="SAM" id="Phobius"/>
    </source>
</evidence>
<reference evidence="2 3" key="1">
    <citation type="journal article" date="2019" name="Environ. Microbiol.">
        <title>Species interactions and distinct microbial communities in high Arctic permafrost affected cryosols are associated with the CH4 and CO2 gas fluxes.</title>
        <authorList>
            <person name="Altshuler I."/>
            <person name="Hamel J."/>
            <person name="Turney S."/>
            <person name="Magnuson E."/>
            <person name="Levesque R."/>
            <person name="Greer C."/>
            <person name="Whyte L.G."/>
        </authorList>
    </citation>
    <scope>NUCLEOTIDE SEQUENCE [LARGE SCALE GENOMIC DNA]</scope>
    <source>
        <strain evidence="2 3">S9.3B</strain>
    </source>
</reference>
<sequence>MRGRFLQDRAGVTAVEYGLLAALIAVVIIGGVTAFGESLNGFFNGLAAKLKL</sequence>
<dbReference type="OrthoDB" id="5325135at2"/>